<reference evidence="1 2" key="1">
    <citation type="submission" date="2021-08" db="EMBL/GenBank/DDBJ databases">
        <title>Draft Genome Sequence of Phanerochaete sordida strain YK-624.</title>
        <authorList>
            <person name="Mori T."/>
            <person name="Dohra H."/>
            <person name="Suzuki T."/>
            <person name="Kawagishi H."/>
            <person name="Hirai H."/>
        </authorList>
    </citation>
    <scope>NUCLEOTIDE SEQUENCE [LARGE SCALE GENOMIC DNA]</scope>
    <source>
        <strain evidence="1 2">YK-624</strain>
    </source>
</reference>
<keyword evidence="2" id="KW-1185">Reference proteome</keyword>
<sequence>MVSPLSAEFYAPFRSNAAKECKPSPSLKACSPTDPDVKIATELDGPALAEGPQYGPIADRILPRSLSEGWRVSIASRSQDVTCKALNTNMNPGDSLLVRSPVYALLNLLEVKTVPQGLSSESLRSVVENWNADKPKHNAL</sequence>
<comment type="caution">
    <text evidence="1">The sequence shown here is derived from an EMBL/GenBank/DDBJ whole genome shotgun (WGS) entry which is preliminary data.</text>
</comment>
<proteinExistence type="predicted"/>
<dbReference type="Proteomes" id="UP000703269">
    <property type="component" value="Unassembled WGS sequence"/>
</dbReference>
<gene>
    <name evidence="1" type="ORF">PsYK624_060560</name>
</gene>
<evidence type="ECO:0000313" key="2">
    <source>
        <dbReference type="Proteomes" id="UP000703269"/>
    </source>
</evidence>
<organism evidence="1 2">
    <name type="scientific">Phanerochaete sordida</name>
    <dbReference type="NCBI Taxonomy" id="48140"/>
    <lineage>
        <taxon>Eukaryota</taxon>
        <taxon>Fungi</taxon>
        <taxon>Dikarya</taxon>
        <taxon>Basidiomycota</taxon>
        <taxon>Agaricomycotina</taxon>
        <taxon>Agaricomycetes</taxon>
        <taxon>Polyporales</taxon>
        <taxon>Phanerochaetaceae</taxon>
        <taxon>Phanerochaete</taxon>
    </lineage>
</organism>
<dbReference type="EMBL" id="BPQB01000014">
    <property type="protein sequence ID" value="GJE89942.1"/>
    <property type="molecule type" value="Genomic_DNA"/>
</dbReference>
<dbReference type="InterPro" id="IPR015421">
    <property type="entry name" value="PyrdxlP-dep_Trfase_major"/>
</dbReference>
<dbReference type="Gene3D" id="3.40.640.10">
    <property type="entry name" value="Type I PLP-dependent aspartate aminotransferase-like (Major domain)"/>
    <property type="match status" value="1"/>
</dbReference>
<name>A0A9P3G8C9_9APHY</name>
<accession>A0A9P3G8C9</accession>
<protein>
    <submittedName>
        <fullName evidence="1">Uncharacterized protein</fullName>
    </submittedName>
</protein>
<evidence type="ECO:0000313" key="1">
    <source>
        <dbReference type="EMBL" id="GJE89942.1"/>
    </source>
</evidence>
<dbReference type="AlphaFoldDB" id="A0A9P3G8C9"/>
<dbReference type="OrthoDB" id="691673at2759"/>